<feature type="non-terminal residue" evidence="6">
    <location>
        <position position="1"/>
    </location>
</feature>
<evidence type="ECO:0000259" key="5">
    <source>
        <dbReference type="Pfam" id="PF21355"/>
    </source>
</evidence>
<keyword evidence="2" id="KW-0863">Zinc-finger</keyword>
<evidence type="ECO:0000256" key="3">
    <source>
        <dbReference type="ARBA" id="ARBA00022833"/>
    </source>
</evidence>
<organism evidence="6">
    <name type="scientific">Amblyomma aureolatum</name>
    <dbReference type="NCBI Taxonomy" id="187763"/>
    <lineage>
        <taxon>Eukaryota</taxon>
        <taxon>Metazoa</taxon>
        <taxon>Ecdysozoa</taxon>
        <taxon>Arthropoda</taxon>
        <taxon>Chelicerata</taxon>
        <taxon>Arachnida</taxon>
        <taxon>Acari</taxon>
        <taxon>Parasitiformes</taxon>
        <taxon>Ixodida</taxon>
        <taxon>Ixodoidea</taxon>
        <taxon>Ixodidae</taxon>
        <taxon>Amblyomminae</taxon>
        <taxon>Amblyomma</taxon>
    </lineage>
</organism>
<keyword evidence="4" id="KW-0175">Coiled coil</keyword>
<evidence type="ECO:0000256" key="2">
    <source>
        <dbReference type="ARBA" id="ARBA00022771"/>
    </source>
</evidence>
<dbReference type="Gene3D" id="3.30.40.10">
    <property type="entry name" value="Zinc/RING finger domain, C3HC4 (zinc finger)"/>
    <property type="match status" value="1"/>
</dbReference>
<dbReference type="InterPro" id="IPR017907">
    <property type="entry name" value="Znf_RING_CS"/>
</dbReference>
<keyword evidence="6" id="KW-0675">Receptor</keyword>
<proteinExistence type="evidence at transcript level"/>
<accession>A0A1E1XIH1</accession>
<keyword evidence="3" id="KW-0862">Zinc</keyword>
<reference evidence="6" key="1">
    <citation type="journal article" date="2017" name="Front. Cell. Infect. Microbiol.">
        <title>The Distinct Transcriptional Response of the Midgut of Amblyomma sculptum and Amblyomma aureolatum Ticks to Rickettsia rickettsii Correlates to Their Differences in Susceptibility to Infection.</title>
        <authorList>
            <person name="Martins L.A."/>
            <person name="Galletti M.F.B.M."/>
            <person name="Ribeiro J.M."/>
            <person name="Fujita A."/>
            <person name="Costa F.B."/>
            <person name="Labruna M.B."/>
            <person name="Daffre S."/>
            <person name="Fogaca A.C."/>
        </authorList>
    </citation>
    <scope>NUCLEOTIDE SEQUENCE</scope>
</reference>
<feature type="domain" description="TRAF1-6 MATH" evidence="5">
    <location>
        <begin position="330"/>
        <end position="436"/>
    </location>
</feature>
<dbReference type="SUPFAM" id="SSF57850">
    <property type="entry name" value="RING/U-box"/>
    <property type="match status" value="1"/>
</dbReference>
<evidence type="ECO:0000256" key="4">
    <source>
        <dbReference type="SAM" id="Coils"/>
    </source>
</evidence>
<feature type="coiled-coil region" evidence="4">
    <location>
        <begin position="262"/>
        <end position="289"/>
    </location>
</feature>
<name>A0A1E1XIH1_9ACAR</name>
<sequence length="441" mass="49929">VGKRTALLPCTHSLCESCYRLCAEDGARVCPIDGRQCEDDDVDLKDLPDEELLKRKVMCWNAKYGCRAVTTAALVSQHFQHECDYHSACCPKCSSSVLRKDVCRHLRSDCGFASAHVPSEHRQSGRHNETTLLTSFREALREEAGEMMALLQQLLKYSIMHRDGLNEIVHSMNYYQEPLRQELSQSVNCLNDAARKVGLETREHHSGLSKSMSEIAALVDQTKLCLIKCVGGNNDIRITIDRLSETMKETLTIDAKQNRDMLLQVASSIEEAKEEAKKSSENAIKHIKKVFTRLEEQATRCEFFVKCVKSLEDSALSGTPASFESEKVYLCGYAMSPGVLLKIDVESVKLHGRIRLHKGDMDEGVQWPFEHQIKLSVIHPKAGVDRELTLKPHRDLRSNDRPAESSNDWGWFSQPSLNLNELRNDGYVADDQLRVKWELLP</sequence>
<dbReference type="AlphaFoldDB" id="A0A1E1XIH1"/>
<dbReference type="InterPro" id="IPR049342">
    <property type="entry name" value="TRAF1-6_MATH_dom"/>
</dbReference>
<dbReference type="SUPFAM" id="SSF49599">
    <property type="entry name" value="TRAF domain-like"/>
    <property type="match status" value="2"/>
</dbReference>
<evidence type="ECO:0000313" key="6">
    <source>
        <dbReference type="EMBL" id="JAT98909.1"/>
    </source>
</evidence>
<evidence type="ECO:0000256" key="1">
    <source>
        <dbReference type="ARBA" id="ARBA00022723"/>
    </source>
</evidence>
<keyword evidence="1" id="KW-0479">Metal-binding</keyword>
<protein>
    <submittedName>
        <fullName evidence="6">Putative tumor necrosis factor receptor-associated factor</fullName>
    </submittedName>
</protein>
<dbReference type="PROSITE" id="PS00518">
    <property type="entry name" value="ZF_RING_1"/>
    <property type="match status" value="1"/>
</dbReference>
<dbReference type="InterPro" id="IPR008974">
    <property type="entry name" value="TRAF-like"/>
</dbReference>
<dbReference type="CDD" id="cd16449">
    <property type="entry name" value="RING-HC"/>
    <property type="match status" value="1"/>
</dbReference>
<dbReference type="Gene3D" id="2.60.210.10">
    <property type="entry name" value="Apoptosis, Tumor Necrosis Factor Receptor Associated Protein 2, Chain A"/>
    <property type="match status" value="1"/>
</dbReference>
<dbReference type="GO" id="GO:0008270">
    <property type="term" value="F:zinc ion binding"/>
    <property type="evidence" value="ECO:0007669"/>
    <property type="project" value="UniProtKB-KW"/>
</dbReference>
<dbReference type="InterPro" id="IPR013083">
    <property type="entry name" value="Znf_RING/FYVE/PHD"/>
</dbReference>
<dbReference type="EMBL" id="GFAC01000279">
    <property type="protein sequence ID" value="JAT98909.1"/>
    <property type="molecule type" value="mRNA"/>
</dbReference>
<dbReference type="Pfam" id="PF21355">
    <property type="entry name" value="TRAF-mep_MATH"/>
    <property type="match status" value="1"/>
</dbReference>